<evidence type="ECO:0000256" key="1">
    <source>
        <dbReference type="SAM" id="Phobius"/>
    </source>
</evidence>
<evidence type="ECO:0000313" key="2">
    <source>
        <dbReference type="EMBL" id="KAF2154937.1"/>
    </source>
</evidence>
<dbReference type="Proteomes" id="UP000799439">
    <property type="component" value="Unassembled WGS sequence"/>
</dbReference>
<sequence length="157" mass="17551">MANHCAPIWRTLHPLLYLVVATLAGLTLPYAVERHRLGNPKWTTASFGTVPVIIILDAVAAAVIVRQHFTGNHGLLPRSYHRCLVFLNLLAFMVGFTGFFLGLFWASGPTTTRLTQSWWWYLVFGTISLGTNLIMSILNWVAMCMASRKSKSKLTSE</sequence>
<organism evidence="2 3">
    <name type="scientific">Myriangium duriaei CBS 260.36</name>
    <dbReference type="NCBI Taxonomy" id="1168546"/>
    <lineage>
        <taxon>Eukaryota</taxon>
        <taxon>Fungi</taxon>
        <taxon>Dikarya</taxon>
        <taxon>Ascomycota</taxon>
        <taxon>Pezizomycotina</taxon>
        <taxon>Dothideomycetes</taxon>
        <taxon>Dothideomycetidae</taxon>
        <taxon>Myriangiales</taxon>
        <taxon>Myriangiaceae</taxon>
        <taxon>Myriangium</taxon>
    </lineage>
</organism>
<name>A0A9P4J7N5_9PEZI</name>
<evidence type="ECO:0000313" key="3">
    <source>
        <dbReference type="Proteomes" id="UP000799439"/>
    </source>
</evidence>
<keyword evidence="1" id="KW-0472">Membrane</keyword>
<accession>A0A9P4J7N5</accession>
<keyword evidence="3" id="KW-1185">Reference proteome</keyword>
<keyword evidence="1" id="KW-0812">Transmembrane</keyword>
<feature type="transmembrane region" description="Helical" evidence="1">
    <location>
        <begin position="44"/>
        <end position="65"/>
    </location>
</feature>
<gene>
    <name evidence="2" type="ORF">K461DRAFT_311296</name>
</gene>
<keyword evidence="1" id="KW-1133">Transmembrane helix</keyword>
<feature type="transmembrane region" description="Helical" evidence="1">
    <location>
        <begin position="85"/>
        <end position="106"/>
    </location>
</feature>
<feature type="transmembrane region" description="Helical" evidence="1">
    <location>
        <begin position="118"/>
        <end position="142"/>
    </location>
</feature>
<protein>
    <submittedName>
        <fullName evidence="2">Uncharacterized protein</fullName>
    </submittedName>
</protein>
<reference evidence="2" key="1">
    <citation type="journal article" date="2020" name="Stud. Mycol.">
        <title>101 Dothideomycetes genomes: a test case for predicting lifestyles and emergence of pathogens.</title>
        <authorList>
            <person name="Haridas S."/>
            <person name="Albert R."/>
            <person name="Binder M."/>
            <person name="Bloem J."/>
            <person name="Labutti K."/>
            <person name="Salamov A."/>
            <person name="Andreopoulos B."/>
            <person name="Baker S."/>
            <person name="Barry K."/>
            <person name="Bills G."/>
            <person name="Bluhm B."/>
            <person name="Cannon C."/>
            <person name="Castanera R."/>
            <person name="Culley D."/>
            <person name="Daum C."/>
            <person name="Ezra D."/>
            <person name="Gonzalez J."/>
            <person name="Henrissat B."/>
            <person name="Kuo A."/>
            <person name="Liang C."/>
            <person name="Lipzen A."/>
            <person name="Lutzoni F."/>
            <person name="Magnuson J."/>
            <person name="Mondo S."/>
            <person name="Nolan M."/>
            <person name="Ohm R."/>
            <person name="Pangilinan J."/>
            <person name="Park H.-J."/>
            <person name="Ramirez L."/>
            <person name="Alfaro M."/>
            <person name="Sun H."/>
            <person name="Tritt A."/>
            <person name="Yoshinaga Y."/>
            <person name="Zwiers L.-H."/>
            <person name="Turgeon B."/>
            <person name="Goodwin S."/>
            <person name="Spatafora J."/>
            <person name="Crous P."/>
            <person name="Grigoriev I."/>
        </authorList>
    </citation>
    <scope>NUCLEOTIDE SEQUENCE</scope>
    <source>
        <strain evidence="2">CBS 260.36</strain>
    </source>
</reference>
<dbReference type="AlphaFoldDB" id="A0A9P4J7N5"/>
<feature type="transmembrane region" description="Helical" evidence="1">
    <location>
        <begin position="12"/>
        <end position="32"/>
    </location>
</feature>
<dbReference type="EMBL" id="ML996083">
    <property type="protein sequence ID" value="KAF2154937.1"/>
    <property type="molecule type" value="Genomic_DNA"/>
</dbReference>
<comment type="caution">
    <text evidence="2">The sequence shown here is derived from an EMBL/GenBank/DDBJ whole genome shotgun (WGS) entry which is preliminary data.</text>
</comment>
<proteinExistence type="predicted"/>